<dbReference type="STRING" id="1184151.AW736_11935"/>
<dbReference type="Proteomes" id="UP000078486">
    <property type="component" value="Unassembled WGS sequence"/>
</dbReference>
<dbReference type="AlphaFoldDB" id="A0A178IKA8"/>
<accession>A0A178IKA8</accession>
<dbReference type="EMBL" id="LRRQ01000081">
    <property type="protein sequence ID" value="OAM89685.1"/>
    <property type="molecule type" value="Genomic_DNA"/>
</dbReference>
<gene>
    <name evidence="1" type="ORF">AW736_11935</name>
</gene>
<organism evidence="1 2">
    <name type="scientific">Termitidicoccus mucosus</name>
    <dbReference type="NCBI Taxonomy" id="1184151"/>
    <lineage>
        <taxon>Bacteria</taxon>
        <taxon>Pseudomonadati</taxon>
        <taxon>Verrucomicrobiota</taxon>
        <taxon>Opitutia</taxon>
        <taxon>Opitutales</taxon>
        <taxon>Opitutaceae</taxon>
        <taxon>Termitidicoccus</taxon>
    </lineage>
</organism>
<proteinExistence type="predicted"/>
<protein>
    <recommendedName>
        <fullName evidence="3">DUF3102 domain-containing protein</fullName>
    </recommendedName>
</protein>
<evidence type="ECO:0008006" key="3">
    <source>
        <dbReference type="Google" id="ProtNLM"/>
    </source>
</evidence>
<dbReference type="RefSeq" id="WP_068770464.1">
    <property type="nucleotide sequence ID" value="NZ_CP109796.1"/>
</dbReference>
<dbReference type="OrthoDB" id="203226at2"/>
<sequence>MKTTAAQTTASHAAASEINRLYAEVQRLTVASHESLHGALAAAWQAGQLLLAEKKRVLRRMGGGAWLLWLEQNFQGAPRTAQKYMKLARSVDNVAFLRGLSLRQAYLRLGIATEPKERTGSAHVSKLPAHVRFAGKLVVALRSDQQHGRISPEQAEAYRRDLRPLYGLLRPLFENSPANLSTSSLTNKLEP</sequence>
<evidence type="ECO:0000313" key="1">
    <source>
        <dbReference type="EMBL" id="OAM89685.1"/>
    </source>
</evidence>
<reference evidence="1 2" key="1">
    <citation type="submission" date="2016-01" db="EMBL/GenBank/DDBJ databases">
        <title>High potential of lignocellulose degradation of a new Verrucomicrobia species.</title>
        <authorList>
            <person name="Wang Y."/>
            <person name="Shi Y."/>
            <person name="Qiu Z."/>
            <person name="Liu S."/>
            <person name="Yang H."/>
        </authorList>
    </citation>
    <scope>NUCLEOTIDE SEQUENCE [LARGE SCALE GENOMIC DNA]</scope>
    <source>
        <strain evidence="1 2">TSB47</strain>
    </source>
</reference>
<name>A0A178IKA8_9BACT</name>
<evidence type="ECO:0000313" key="2">
    <source>
        <dbReference type="Proteomes" id="UP000078486"/>
    </source>
</evidence>
<keyword evidence="2" id="KW-1185">Reference proteome</keyword>
<comment type="caution">
    <text evidence="1">The sequence shown here is derived from an EMBL/GenBank/DDBJ whole genome shotgun (WGS) entry which is preliminary data.</text>
</comment>